<dbReference type="Proteomes" id="UP000294508">
    <property type="component" value="Unassembled WGS sequence"/>
</dbReference>
<accession>A0A4R2HVG8</accession>
<protein>
    <submittedName>
        <fullName evidence="1">Uncharacterized protein</fullName>
    </submittedName>
</protein>
<organism evidence="1 2">
    <name type="scientific">Kribbella steppae</name>
    <dbReference type="NCBI Taxonomy" id="2512223"/>
    <lineage>
        <taxon>Bacteria</taxon>
        <taxon>Bacillati</taxon>
        <taxon>Actinomycetota</taxon>
        <taxon>Actinomycetes</taxon>
        <taxon>Propionibacteriales</taxon>
        <taxon>Kribbellaceae</taxon>
        <taxon>Kribbella</taxon>
    </lineage>
</organism>
<dbReference type="AlphaFoldDB" id="A0A4R2HVG8"/>
<dbReference type="RefSeq" id="WP_132207171.1">
    <property type="nucleotide sequence ID" value="NZ_SLWN01000001.1"/>
</dbReference>
<dbReference type="OrthoDB" id="4066793at2"/>
<name>A0A4R2HVG8_9ACTN</name>
<dbReference type="EMBL" id="SLWN01000001">
    <property type="protein sequence ID" value="TCO35483.1"/>
    <property type="molecule type" value="Genomic_DNA"/>
</dbReference>
<comment type="caution">
    <text evidence="1">The sequence shown here is derived from an EMBL/GenBank/DDBJ whole genome shotgun (WGS) entry which is preliminary data.</text>
</comment>
<proteinExistence type="predicted"/>
<sequence length="74" mass="7683">MILPAEVAARLHALLATGKIISKTAAGHHGAAEFLSYADLCTRAINHRAGHPITFTVADAVPTVALGRRVVVAT</sequence>
<gene>
    <name evidence="1" type="ORF">EV652_101363</name>
</gene>
<keyword evidence="2" id="KW-1185">Reference proteome</keyword>
<evidence type="ECO:0000313" key="2">
    <source>
        <dbReference type="Proteomes" id="UP000294508"/>
    </source>
</evidence>
<reference evidence="1 2" key="1">
    <citation type="journal article" date="2015" name="Stand. Genomic Sci.">
        <title>Genomic Encyclopedia of Bacterial and Archaeal Type Strains, Phase III: the genomes of soil and plant-associated and newly described type strains.</title>
        <authorList>
            <person name="Whitman W.B."/>
            <person name="Woyke T."/>
            <person name="Klenk H.P."/>
            <person name="Zhou Y."/>
            <person name="Lilburn T.G."/>
            <person name="Beck B.J."/>
            <person name="De Vos P."/>
            <person name="Vandamme P."/>
            <person name="Eisen J.A."/>
            <person name="Garrity G."/>
            <person name="Hugenholtz P."/>
            <person name="Kyrpides N.C."/>
        </authorList>
    </citation>
    <scope>NUCLEOTIDE SEQUENCE [LARGE SCALE GENOMIC DNA]</scope>
    <source>
        <strain evidence="1 2">VKM Ac-2572</strain>
    </source>
</reference>
<evidence type="ECO:0000313" key="1">
    <source>
        <dbReference type="EMBL" id="TCO35483.1"/>
    </source>
</evidence>